<dbReference type="EC" id="3.5.2.6" evidence="3"/>
<dbReference type="InterPro" id="IPR045155">
    <property type="entry name" value="Beta-lactam_cat"/>
</dbReference>
<dbReference type="PANTHER" id="PTHR35333">
    <property type="entry name" value="BETA-LACTAMASE"/>
    <property type="match status" value="1"/>
</dbReference>
<dbReference type="InterPro" id="IPR000871">
    <property type="entry name" value="Beta-lactam_class-A"/>
</dbReference>
<accession>A0A212AFH2</accession>
<evidence type="ECO:0000259" key="4">
    <source>
        <dbReference type="Pfam" id="PF13354"/>
    </source>
</evidence>
<protein>
    <recommendedName>
        <fullName evidence="3">beta-lactamase</fullName>
        <ecNumber evidence="3">3.5.2.6</ecNumber>
    </recommendedName>
</protein>
<dbReference type="Proteomes" id="UP000196878">
    <property type="component" value="Unassembled WGS sequence"/>
</dbReference>
<keyword evidence="6" id="KW-1185">Reference proteome</keyword>
<evidence type="ECO:0000256" key="3">
    <source>
        <dbReference type="ARBA" id="ARBA00012865"/>
    </source>
</evidence>
<dbReference type="GO" id="GO:0008800">
    <property type="term" value="F:beta-lactamase activity"/>
    <property type="evidence" value="ECO:0007669"/>
    <property type="project" value="UniProtKB-EC"/>
</dbReference>
<dbReference type="Pfam" id="PF13354">
    <property type="entry name" value="Beta-lactamase2"/>
    <property type="match status" value="1"/>
</dbReference>
<dbReference type="OrthoDB" id="7510992at2"/>
<dbReference type="RefSeq" id="WP_088214082.1">
    <property type="nucleotide sequence ID" value="NZ_NIPW01000005.1"/>
</dbReference>
<dbReference type="EMBL" id="NIPW01000005">
    <property type="protein sequence ID" value="OWJ80250.1"/>
    <property type="molecule type" value="Genomic_DNA"/>
</dbReference>
<dbReference type="Gene3D" id="3.40.710.10">
    <property type="entry name" value="DD-peptidase/beta-lactamase superfamily"/>
    <property type="match status" value="1"/>
</dbReference>
<dbReference type="AlphaFoldDB" id="A0A212AFH2"/>
<proteinExistence type="inferred from homology"/>
<comment type="similarity">
    <text evidence="2">Belongs to the class-A beta-lactamase family.</text>
</comment>
<dbReference type="SUPFAM" id="SSF56601">
    <property type="entry name" value="beta-lactamase/transpeptidase-like"/>
    <property type="match status" value="1"/>
</dbReference>
<evidence type="ECO:0000256" key="2">
    <source>
        <dbReference type="ARBA" id="ARBA00009009"/>
    </source>
</evidence>
<sequence>MEQFDPAASPAHAALHEVLSRRAGIEPADVSFAIRLYDRPLRAGAAGRFADGEVMSHLPRQARYPASVMKLFVLNMLATLRARGEIEYDPEDDRAARAMIGISSNEATVYLIGRITGAEDGGPLYGAELEEWFARRQFMRNFYERIELSEFKGINILHGTYEDSPYGRAFQVRTPQNANRLTALAAATLMHDVMRGALPGTEWMQDLLSRDFQRRGGPHEGDQAATYLAGGLPDEMRCWSKAGNTSSARHDLLYGERPDGRSLLIAIMTEGSRAAADETLLTEFARVFHSRVFC</sequence>
<evidence type="ECO:0000313" key="5">
    <source>
        <dbReference type="EMBL" id="OWJ80250.1"/>
    </source>
</evidence>
<gene>
    <name evidence="5" type="ORF">CDV49_02935</name>
</gene>
<evidence type="ECO:0000256" key="1">
    <source>
        <dbReference type="ARBA" id="ARBA00001526"/>
    </source>
</evidence>
<dbReference type="GO" id="GO:0030655">
    <property type="term" value="P:beta-lactam antibiotic catabolic process"/>
    <property type="evidence" value="ECO:0007669"/>
    <property type="project" value="InterPro"/>
</dbReference>
<dbReference type="PANTHER" id="PTHR35333:SF3">
    <property type="entry name" value="BETA-LACTAMASE-TYPE TRANSPEPTIDASE FOLD CONTAINING PROTEIN"/>
    <property type="match status" value="1"/>
</dbReference>
<dbReference type="InterPro" id="IPR012338">
    <property type="entry name" value="Beta-lactam/transpept-like"/>
</dbReference>
<organism evidence="5 6">
    <name type="scientific">Haematobacter genomosp. 1</name>
    <dbReference type="NCBI Taxonomy" id="366618"/>
    <lineage>
        <taxon>Bacteria</taxon>
        <taxon>Pseudomonadati</taxon>
        <taxon>Pseudomonadota</taxon>
        <taxon>Alphaproteobacteria</taxon>
        <taxon>Rhodobacterales</taxon>
        <taxon>Paracoccaceae</taxon>
        <taxon>Haematobacter</taxon>
    </lineage>
</organism>
<feature type="domain" description="Beta-lactamase class A catalytic" evidence="4">
    <location>
        <begin position="96"/>
        <end position="269"/>
    </location>
</feature>
<dbReference type="GO" id="GO:0046677">
    <property type="term" value="P:response to antibiotic"/>
    <property type="evidence" value="ECO:0007669"/>
    <property type="project" value="InterPro"/>
</dbReference>
<comment type="caution">
    <text evidence="5">The sequence shown here is derived from an EMBL/GenBank/DDBJ whole genome shotgun (WGS) entry which is preliminary data.</text>
</comment>
<evidence type="ECO:0000313" key="6">
    <source>
        <dbReference type="Proteomes" id="UP000196878"/>
    </source>
</evidence>
<comment type="catalytic activity">
    <reaction evidence="1">
        <text>a beta-lactam + H2O = a substituted beta-amino acid</text>
        <dbReference type="Rhea" id="RHEA:20401"/>
        <dbReference type="ChEBI" id="CHEBI:15377"/>
        <dbReference type="ChEBI" id="CHEBI:35627"/>
        <dbReference type="ChEBI" id="CHEBI:140347"/>
        <dbReference type="EC" id="3.5.2.6"/>
    </reaction>
</comment>
<reference evidence="5 6" key="1">
    <citation type="submission" date="2016-12" db="EMBL/GenBank/DDBJ databases">
        <title>Comparison of Traditional DNA-DNA Hybridization with In Silico Genomic Analysis.</title>
        <authorList>
            <person name="Nicholson A.C."/>
            <person name="Humrighouse B.W."/>
            <person name="Graziano J."/>
            <person name="Lasker B."/>
            <person name="Whitney A.M."/>
            <person name="Mcquiston J.R."/>
        </authorList>
    </citation>
    <scope>NUCLEOTIDE SEQUENCE [LARGE SCALE GENOMIC DNA]</scope>
    <source>
        <strain evidence="5 6">H2240</strain>
    </source>
</reference>
<name>A0A212AFH2_9RHOB</name>